<dbReference type="Proteomes" id="UP000015559">
    <property type="component" value="Chromosome"/>
</dbReference>
<dbReference type="SUPFAM" id="SSF52833">
    <property type="entry name" value="Thioredoxin-like"/>
    <property type="match status" value="1"/>
</dbReference>
<dbReference type="eggNOG" id="COG2143">
    <property type="taxonomic scope" value="Bacteria"/>
</dbReference>
<dbReference type="HOGENOM" id="CLU_115439_0_0_4"/>
<evidence type="ECO:0000313" key="2">
    <source>
        <dbReference type="EMBL" id="BAN36598.1"/>
    </source>
</evidence>
<feature type="chain" id="PRO_5004535824" description="Thioredoxin-like fold domain-containing protein" evidence="1">
    <location>
        <begin position="25"/>
        <end position="163"/>
    </location>
</feature>
<evidence type="ECO:0008006" key="4">
    <source>
        <dbReference type="Google" id="ProtNLM"/>
    </source>
</evidence>
<proteinExistence type="predicted"/>
<keyword evidence="3" id="KW-1185">Reference proteome</keyword>
<gene>
    <name evidence="2" type="ORF">SCD_n02799</name>
</gene>
<dbReference type="STRING" id="1163617.SCD_n02799"/>
<accession>S6ADN1</accession>
<dbReference type="Pfam" id="PF13899">
    <property type="entry name" value="Thioredoxin_7"/>
    <property type="match status" value="1"/>
</dbReference>
<dbReference type="InterPro" id="IPR036249">
    <property type="entry name" value="Thioredoxin-like_sf"/>
</dbReference>
<keyword evidence="1" id="KW-0732">Signal</keyword>
<dbReference type="EMBL" id="AP013066">
    <property type="protein sequence ID" value="BAN36598.1"/>
    <property type="molecule type" value="Genomic_DNA"/>
</dbReference>
<feature type="signal peptide" evidence="1">
    <location>
        <begin position="1"/>
        <end position="24"/>
    </location>
</feature>
<dbReference type="Gene3D" id="3.40.30.10">
    <property type="entry name" value="Glutaredoxin"/>
    <property type="match status" value="1"/>
</dbReference>
<dbReference type="AlphaFoldDB" id="S6ADN1"/>
<organism evidence="2 3">
    <name type="scientific">Sulfuricella denitrificans (strain DSM 22764 / NBRC 105220 / skB26)</name>
    <dbReference type="NCBI Taxonomy" id="1163617"/>
    <lineage>
        <taxon>Bacteria</taxon>
        <taxon>Pseudomonadati</taxon>
        <taxon>Pseudomonadota</taxon>
        <taxon>Betaproteobacteria</taxon>
        <taxon>Nitrosomonadales</taxon>
        <taxon>Sulfuricellaceae</taxon>
        <taxon>Sulfuricella</taxon>
    </lineage>
</organism>
<evidence type="ECO:0000256" key="1">
    <source>
        <dbReference type="SAM" id="SignalP"/>
    </source>
</evidence>
<sequence length="163" mass="17953">MNIKLANGLLVIILAWFTAAGVHAEDSAEVPIAHNLAADAQEAKTRGVPIMLVFGSRNCTFCLILNRDFLQPMRRNPEYEAKVMMRRIDITSNLALRGFSGKTTTQAGFGKENGIKLTPTIKWFDSEGHELTEPLIGLTTPDYYGGFLDQRIDAALAKVRGKS</sequence>
<name>S6ADN1_SULDS</name>
<reference evidence="2 3" key="1">
    <citation type="journal article" date="2012" name="Appl. Environ. Microbiol.">
        <title>Draft genome sequence of a psychrotolerant sulfur-oxidizing bacterium, Sulfuricella denitrificans skB26, and proteomic insights into cold adaptation.</title>
        <authorList>
            <person name="Watanabe T."/>
            <person name="Kojima H."/>
            <person name="Fukui M."/>
        </authorList>
    </citation>
    <scope>NUCLEOTIDE SEQUENCE [LARGE SCALE GENOMIC DNA]</scope>
    <source>
        <strain evidence="3">skB26</strain>
    </source>
</reference>
<evidence type="ECO:0000313" key="3">
    <source>
        <dbReference type="Proteomes" id="UP000015559"/>
    </source>
</evidence>
<dbReference type="KEGG" id="sdr:SCD_n02799"/>
<dbReference type="RefSeq" id="WP_009207441.1">
    <property type="nucleotide sequence ID" value="NC_022357.1"/>
</dbReference>
<protein>
    <recommendedName>
        <fullName evidence="4">Thioredoxin-like fold domain-containing protein</fullName>
    </recommendedName>
</protein>